<organism evidence="9 10">
    <name type="scientific">Tulasnella calospora MUT 4182</name>
    <dbReference type="NCBI Taxonomy" id="1051891"/>
    <lineage>
        <taxon>Eukaryota</taxon>
        <taxon>Fungi</taxon>
        <taxon>Dikarya</taxon>
        <taxon>Basidiomycota</taxon>
        <taxon>Agaricomycotina</taxon>
        <taxon>Agaricomycetes</taxon>
        <taxon>Cantharellales</taxon>
        <taxon>Tulasnellaceae</taxon>
        <taxon>Tulasnella</taxon>
    </lineage>
</organism>
<feature type="transmembrane region" description="Helical" evidence="7">
    <location>
        <begin position="98"/>
        <end position="119"/>
    </location>
</feature>
<feature type="transmembrane region" description="Helical" evidence="7">
    <location>
        <begin position="131"/>
        <end position="148"/>
    </location>
</feature>
<evidence type="ECO:0000256" key="5">
    <source>
        <dbReference type="ARBA" id="ARBA00023136"/>
    </source>
</evidence>
<accession>A0A0C3Q677</accession>
<protein>
    <recommendedName>
        <fullName evidence="8">EXPERA domain-containing protein</fullName>
    </recommendedName>
</protein>
<dbReference type="GO" id="GO:0005783">
    <property type="term" value="C:endoplasmic reticulum"/>
    <property type="evidence" value="ECO:0007669"/>
    <property type="project" value="TreeGrafter"/>
</dbReference>
<dbReference type="PANTHER" id="PTHR14207:SF1">
    <property type="entry name" value="EMOPAMIL-BINDING PROTEIN-LIKE"/>
    <property type="match status" value="1"/>
</dbReference>
<reference evidence="10" key="2">
    <citation type="submission" date="2015-01" db="EMBL/GenBank/DDBJ databases">
        <title>Evolutionary Origins and Diversification of the Mycorrhizal Mutualists.</title>
        <authorList>
            <consortium name="DOE Joint Genome Institute"/>
            <consortium name="Mycorrhizal Genomics Consortium"/>
            <person name="Kohler A."/>
            <person name="Kuo A."/>
            <person name="Nagy L.G."/>
            <person name="Floudas D."/>
            <person name="Copeland A."/>
            <person name="Barry K.W."/>
            <person name="Cichocki N."/>
            <person name="Veneault-Fourrey C."/>
            <person name="LaButti K."/>
            <person name="Lindquist E.A."/>
            <person name="Lipzen A."/>
            <person name="Lundell T."/>
            <person name="Morin E."/>
            <person name="Murat C."/>
            <person name="Riley R."/>
            <person name="Ohm R."/>
            <person name="Sun H."/>
            <person name="Tunlid A."/>
            <person name="Henrissat B."/>
            <person name="Grigoriev I.V."/>
            <person name="Hibbett D.S."/>
            <person name="Martin F."/>
        </authorList>
    </citation>
    <scope>NUCLEOTIDE SEQUENCE [LARGE SCALE GENOMIC DNA]</scope>
    <source>
        <strain evidence="10">MUT 4182</strain>
    </source>
</reference>
<dbReference type="HOGENOM" id="CLU_072128_1_0_1"/>
<dbReference type="PANTHER" id="PTHR14207">
    <property type="entry name" value="STEROL ISOMERASE"/>
    <property type="match status" value="1"/>
</dbReference>
<feature type="transmembrane region" description="Helical" evidence="7">
    <location>
        <begin position="12"/>
        <end position="33"/>
    </location>
</feature>
<dbReference type="GO" id="GO:0016125">
    <property type="term" value="P:sterol metabolic process"/>
    <property type="evidence" value="ECO:0007669"/>
    <property type="project" value="InterPro"/>
</dbReference>
<dbReference type="OrthoDB" id="58557at2759"/>
<evidence type="ECO:0000256" key="6">
    <source>
        <dbReference type="PROSITE-ProRule" id="PRU01087"/>
    </source>
</evidence>
<feature type="domain" description="EXPERA" evidence="8">
    <location>
        <begin position="40"/>
        <end position="186"/>
    </location>
</feature>
<dbReference type="GO" id="GO:0016020">
    <property type="term" value="C:membrane"/>
    <property type="evidence" value="ECO:0007669"/>
    <property type="project" value="UniProtKB-SubCell"/>
</dbReference>
<proteinExistence type="inferred from homology"/>
<evidence type="ECO:0000256" key="3">
    <source>
        <dbReference type="ARBA" id="ARBA00022692"/>
    </source>
</evidence>
<sequence length="206" mass="23200">MATVEIFTATSAYSLGATVAILGVAWALSKTCLPKTASATEQFTFIWLAFDALIHFILEGSFVYLSLFGRTVFTSQGPFAALWSEYAKADIRWGNADATVVALEILTVLGAGPLCCFILYQMVNGDAARHYWIIVLCTAEIYGGWMTFVPEWLTGSPNLVTSNWMYTWVYLFFFNTLWVWIPLWLMYDSYKHVAFSLRLSVAIKTE</sequence>
<comment type="similarity">
    <text evidence="2">Belongs to the EBP family.</text>
</comment>
<dbReference type="Proteomes" id="UP000054248">
    <property type="component" value="Unassembled WGS sequence"/>
</dbReference>
<keyword evidence="4 6" id="KW-1133">Transmembrane helix</keyword>
<evidence type="ECO:0000256" key="7">
    <source>
        <dbReference type="SAM" id="Phobius"/>
    </source>
</evidence>
<keyword evidence="3 6" id="KW-0812">Transmembrane</keyword>
<dbReference type="InterPro" id="IPR007905">
    <property type="entry name" value="EBP"/>
</dbReference>
<dbReference type="InterPro" id="IPR033118">
    <property type="entry name" value="EXPERA"/>
</dbReference>
<gene>
    <name evidence="9" type="ORF">M407DRAFT_97990</name>
</gene>
<dbReference type="GO" id="GO:0047750">
    <property type="term" value="F:cholestenol delta-isomerase activity"/>
    <property type="evidence" value="ECO:0007669"/>
    <property type="project" value="InterPro"/>
</dbReference>
<reference evidence="9 10" key="1">
    <citation type="submission" date="2014-04" db="EMBL/GenBank/DDBJ databases">
        <authorList>
            <consortium name="DOE Joint Genome Institute"/>
            <person name="Kuo A."/>
            <person name="Girlanda M."/>
            <person name="Perotto S."/>
            <person name="Kohler A."/>
            <person name="Nagy L.G."/>
            <person name="Floudas D."/>
            <person name="Copeland A."/>
            <person name="Barry K.W."/>
            <person name="Cichocki N."/>
            <person name="Veneault-Fourrey C."/>
            <person name="LaButti K."/>
            <person name="Lindquist E.A."/>
            <person name="Lipzen A."/>
            <person name="Lundell T."/>
            <person name="Morin E."/>
            <person name="Murat C."/>
            <person name="Sun H."/>
            <person name="Tunlid A."/>
            <person name="Henrissat B."/>
            <person name="Grigoriev I.V."/>
            <person name="Hibbett D.S."/>
            <person name="Martin F."/>
            <person name="Nordberg H.P."/>
            <person name="Cantor M.N."/>
            <person name="Hua S.X."/>
        </authorList>
    </citation>
    <scope>NUCLEOTIDE SEQUENCE [LARGE SCALE GENOMIC DNA]</scope>
    <source>
        <strain evidence="9 10">MUT 4182</strain>
    </source>
</reference>
<dbReference type="AlphaFoldDB" id="A0A0C3Q677"/>
<evidence type="ECO:0000259" key="8">
    <source>
        <dbReference type="PROSITE" id="PS51751"/>
    </source>
</evidence>
<dbReference type="Pfam" id="PF05241">
    <property type="entry name" value="EBP"/>
    <property type="match status" value="1"/>
</dbReference>
<dbReference type="STRING" id="1051891.A0A0C3Q677"/>
<feature type="transmembrane region" description="Helical" evidence="7">
    <location>
        <begin position="45"/>
        <end position="67"/>
    </location>
</feature>
<evidence type="ECO:0000256" key="2">
    <source>
        <dbReference type="ARBA" id="ARBA00008337"/>
    </source>
</evidence>
<comment type="subcellular location">
    <subcellularLocation>
        <location evidence="1">Membrane</location>
        <topology evidence="1">Multi-pass membrane protein</topology>
    </subcellularLocation>
</comment>
<name>A0A0C3Q677_9AGAM</name>
<evidence type="ECO:0000313" key="10">
    <source>
        <dbReference type="Proteomes" id="UP000054248"/>
    </source>
</evidence>
<keyword evidence="5 6" id="KW-0472">Membrane</keyword>
<evidence type="ECO:0000256" key="4">
    <source>
        <dbReference type="ARBA" id="ARBA00022989"/>
    </source>
</evidence>
<keyword evidence="10" id="KW-1185">Reference proteome</keyword>
<dbReference type="PROSITE" id="PS51751">
    <property type="entry name" value="EXPERA"/>
    <property type="match status" value="1"/>
</dbReference>
<evidence type="ECO:0000313" key="9">
    <source>
        <dbReference type="EMBL" id="KIO24770.1"/>
    </source>
</evidence>
<feature type="transmembrane region" description="Helical" evidence="7">
    <location>
        <begin position="168"/>
        <end position="187"/>
    </location>
</feature>
<dbReference type="EMBL" id="KN823054">
    <property type="protein sequence ID" value="KIO24770.1"/>
    <property type="molecule type" value="Genomic_DNA"/>
</dbReference>
<evidence type="ECO:0000256" key="1">
    <source>
        <dbReference type="ARBA" id="ARBA00004141"/>
    </source>
</evidence>